<accession>A0A3D9H460</accession>
<dbReference type="Gene3D" id="3.30.560.10">
    <property type="entry name" value="Glucose Oxidase, domain 3"/>
    <property type="match status" value="1"/>
</dbReference>
<dbReference type="AlphaFoldDB" id="A0A3D9H460"/>
<dbReference type="GO" id="GO:0050660">
    <property type="term" value="F:flavin adenine dinucleotide binding"/>
    <property type="evidence" value="ECO:0007669"/>
    <property type="project" value="InterPro"/>
</dbReference>
<organism evidence="9 10">
    <name type="scientific">Aestuariispira insulae</name>
    <dbReference type="NCBI Taxonomy" id="1461337"/>
    <lineage>
        <taxon>Bacteria</taxon>
        <taxon>Pseudomonadati</taxon>
        <taxon>Pseudomonadota</taxon>
        <taxon>Alphaproteobacteria</taxon>
        <taxon>Rhodospirillales</taxon>
        <taxon>Kiloniellaceae</taxon>
        <taxon>Aestuariispira</taxon>
    </lineage>
</organism>
<evidence type="ECO:0000256" key="3">
    <source>
        <dbReference type="ARBA" id="ARBA00022630"/>
    </source>
</evidence>
<evidence type="ECO:0000256" key="1">
    <source>
        <dbReference type="ARBA" id="ARBA00001974"/>
    </source>
</evidence>
<evidence type="ECO:0000313" key="10">
    <source>
        <dbReference type="Proteomes" id="UP000256845"/>
    </source>
</evidence>
<proteinExistence type="inferred from homology"/>
<feature type="binding site" evidence="5">
    <location>
        <position position="83"/>
    </location>
    <ligand>
        <name>FAD</name>
        <dbReference type="ChEBI" id="CHEBI:57692"/>
    </ligand>
</feature>
<dbReference type="InterPro" id="IPR036188">
    <property type="entry name" value="FAD/NAD-bd_sf"/>
</dbReference>
<evidence type="ECO:0000259" key="8">
    <source>
        <dbReference type="PROSITE" id="PS00624"/>
    </source>
</evidence>
<dbReference type="InterPro" id="IPR007867">
    <property type="entry name" value="GMC_OxRtase_C"/>
</dbReference>
<dbReference type="PIRSF" id="PIRSF000137">
    <property type="entry name" value="Alcohol_oxidase"/>
    <property type="match status" value="1"/>
</dbReference>
<dbReference type="PROSITE" id="PS00624">
    <property type="entry name" value="GMC_OXRED_2"/>
    <property type="match status" value="1"/>
</dbReference>
<dbReference type="SUPFAM" id="SSF51905">
    <property type="entry name" value="FAD/NAD(P)-binding domain"/>
    <property type="match status" value="1"/>
</dbReference>
<dbReference type="Pfam" id="PF05199">
    <property type="entry name" value="GMC_oxred_C"/>
    <property type="match status" value="1"/>
</dbReference>
<comment type="caution">
    <text evidence="9">The sequence shown here is derived from an EMBL/GenBank/DDBJ whole genome shotgun (WGS) entry which is preliminary data.</text>
</comment>
<reference evidence="9 10" key="1">
    <citation type="submission" date="2018-07" db="EMBL/GenBank/DDBJ databases">
        <title>Genomic Encyclopedia of Type Strains, Phase III (KMG-III): the genomes of soil and plant-associated and newly described type strains.</title>
        <authorList>
            <person name="Whitman W."/>
        </authorList>
    </citation>
    <scope>NUCLEOTIDE SEQUENCE [LARGE SCALE GENOMIC DNA]</scope>
    <source>
        <strain evidence="9 10">CECT 8488</strain>
    </source>
</reference>
<dbReference type="Gene3D" id="3.50.50.60">
    <property type="entry name" value="FAD/NAD(P)-binding domain"/>
    <property type="match status" value="1"/>
</dbReference>
<dbReference type="Proteomes" id="UP000256845">
    <property type="component" value="Unassembled WGS sequence"/>
</dbReference>
<evidence type="ECO:0000256" key="2">
    <source>
        <dbReference type="ARBA" id="ARBA00010790"/>
    </source>
</evidence>
<dbReference type="OrthoDB" id="9785276at2"/>
<evidence type="ECO:0000256" key="5">
    <source>
        <dbReference type="PIRSR" id="PIRSR000137-2"/>
    </source>
</evidence>
<dbReference type="PANTHER" id="PTHR11552:SF147">
    <property type="entry name" value="CHOLINE DEHYDROGENASE, MITOCHONDRIAL"/>
    <property type="match status" value="1"/>
</dbReference>
<protein>
    <submittedName>
        <fullName evidence="9">Choline dehydrogenase</fullName>
    </submittedName>
</protein>
<dbReference type="InterPro" id="IPR000172">
    <property type="entry name" value="GMC_OxRdtase_N"/>
</dbReference>
<dbReference type="InterPro" id="IPR012132">
    <property type="entry name" value="GMC_OxRdtase"/>
</dbReference>
<name>A0A3D9H460_9PROT</name>
<dbReference type="GO" id="GO:0016614">
    <property type="term" value="F:oxidoreductase activity, acting on CH-OH group of donors"/>
    <property type="evidence" value="ECO:0007669"/>
    <property type="project" value="InterPro"/>
</dbReference>
<dbReference type="PROSITE" id="PS00623">
    <property type="entry name" value="GMC_OXRED_1"/>
    <property type="match status" value="1"/>
</dbReference>
<gene>
    <name evidence="9" type="ORF">DFP90_11525</name>
</gene>
<keyword evidence="4 5" id="KW-0274">FAD</keyword>
<dbReference type="EMBL" id="QRDW01000015">
    <property type="protein sequence ID" value="RED44272.1"/>
    <property type="molecule type" value="Genomic_DNA"/>
</dbReference>
<evidence type="ECO:0000256" key="4">
    <source>
        <dbReference type="ARBA" id="ARBA00022827"/>
    </source>
</evidence>
<evidence type="ECO:0000259" key="7">
    <source>
        <dbReference type="PROSITE" id="PS00623"/>
    </source>
</evidence>
<feature type="binding site" evidence="5">
    <location>
        <position position="217"/>
    </location>
    <ligand>
        <name>FAD</name>
        <dbReference type="ChEBI" id="CHEBI:57692"/>
    </ligand>
</feature>
<dbReference type="SUPFAM" id="SSF54373">
    <property type="entry name" value="FAD-linked reductases, C-terminal domain"/>
    <property type="match status" value="1"/>
</dbReference>
<dbReference type="Pfam" id="PF00732">
    <property type="entry name" value="GMC_oxred_N"/>
    <property type="match status" value="1"/>
</dbReference>
<sequence length="535" mass="58899">MEEFDFIVIGAGSAGCVLADRLSADGRNKVLVLEAGGSDRKFFIKMPIGYGKLFYDEKVNWKYETEPVDGLAGRTSYWPRGRVIGGSSSINAMCYVRGLPSDFNDWRDMGNPGWGWQDVLPYFKRSETFVDRDGNSHGGGPLYVSDVYRDMHPLKEHYKAAAREMGLPVSDSMIDDPEGIGFYQINTKNGVRCSAADAFLRPAMKRGNVKLESNAEVTRVLLDGKMATGVEYVQGGVRFKAAARREVIVSGGAINSPKLLQLSGVGPSDLLRKHGIEVVLDQKNVGANLQDHLGISYFYRATVPTLNNQLTPWWGKLLLGMRYVLTRSGPLSLSVNQGGGFVKSDEKQKRPNLQLYFNPISYRTETSGERRLMHPDPYPGFIMSFQPCRPSSRGHLEIRSGNPVDKPAIHPNYLSTNQDIEDVIAGGRLIQRMAGTPTIQKLVKAAEGPDVSTMNDEEIVQDFRERSGSIFHPVSTCMMGPDPQSSVVDSKLRVHGLERLRIVDASVFPTVTSGNTNAPTIMVGQKAAEEILSGC</sequence>
<dbReference type="PANTHER" id="PTHR11552">
    <property type="entry name" value="GLUCOSE-METHANOL-CHOLINE GMC OXIDOREDUCTASE"/>
    <property type="match status" value="1"/>
</dbReference>
<evidence type="ECO:0000313" key="9">
    <source>
        <dbReference type="EMBL" id="RED44272.1"/>
    </source>
</evidence>
<feature type="domain" description="Glucose-methanol-choline oxidoreductase N-terminal" evidence="8">
    <location>
        <begin position="252"/>
        <end position="266"/>
    </location>
</feature>
<feature type="domain" description="Glucose-methanol-choline oxidoreductase N-terminal" evidence="7">
    <location>
        <begin position="81"/>
        <end position="104"/>
    </location>
</feature>
<keyword evidence="3 6" id="KW-0285">Flavoprotein</keyword>
<evidence type="ECO:0000256" key="6">
    <source>
        <dbReference type="RuleBase" id="RU003968"/>
    </source>
</evidence>
<comment type="similarity">
    <text evidence="2 6">Belongs to the GMC oxidoreductase family.</text>
</comment>
<dbReference type="RefSeq" id="WP_115939096.1">
    <property type="nucleotide sequence ID" value="NZ_QRDW01000015.1"/>
</dbReference>
<comment type="cofactor">
    <cofactor evidence="1 5">
        <name>FAD</name>
        <dbReference type="ChEBI" id="CHEBI:57692"/>
    </cofactor>
</comment>
<keyword evidence="10" id="KW-1185">Reference proteome</keyword>